<dbReference type="PROSITE" id="PS00889">
    <property type="entry name" value="CNMP_BINDING_2"/>
    <property type="match status" value="1"/>
</dbReference>
<gene>
    <name evidence="2" type="ORF">ACD661_09010</name>
</gene>
<dbReference type="EMBL" id="JBGORX010000002">
    <property type="protein sequence ID" value="MFJ1268690.1"/>
    <property type="molecule type" value="Genomic_DNA"/>
</dbReference>
<comment type="caution">
    <text evidence="2">The sequence shown here is derived from an EMBL/GenBank/DDBJ whole genome shotgun (WGS) entry which is preliminary data.</text>
</comment>
<dbReference type="Gene3D" id="2.60.120.10">
    <property type="entry name" value="Jelly Rolls"/>
    <property type="match status" value="1"/>
</dbReference>
<dbReference type="InterPro" id="IPR000595">
    <property type="entry name" value="cNMP-bd_dom"/>
</dbReference>
<feature type="domain" description="Cyclic nucleotide-binding" evidence="1">
    <location>
        <begin position="20"/>
        <end position="119"/>
    </location>
</feature>
<reference evidence="2 3" key="1">
    <citation type="submission" date="2024-08" db="EMBL/GenBank/DDBJ databases">
        <title>Draft Genome Sequence of Legionella lytica strain DSB2004, Isolated From a Fire Sprinkler System.</title>
        <authorList>
            <person name="Everhart A.D."/>
            <person name="Kidane D.T."/>
            <person name="Farone A.L."/>
            <person name="Farone M.B."/>
        </authorList>
    </citation>
    <scope>NUCLEOTIDE SEQUENCE [LARGE SCALE GENOMIC DNA]</scope>
    <source>
        <strain evidence="2 3">DSB2004</strain>
    </source>
</reference>
<dbReference type="PANTHER" id="PTHR23011">
    <property type="entry name" value="CYCLIC NUCLEOTIDE-BINDING DOMAIN CONTAINING PROTEIN"/>
    <property type="match status" value="1"/>
</dbReference>
<dbReference type="PRINTS" id="PR00103">
    <property type="entry name" value="CAMPKINASE"/>
</dbReference>
<evidence type="ECO:0000313" key="3">
    <source>
        <dbReference type="Proteomes" id="UP001615550"/>
    </source>
</evidence>
<dbReference type="PANTHER" id="PTHR23011:SF28">
    <property type="entry name" value="CYCLIC NUCLEOTIDE-BINDING DOMAIN CONTAINING PROTEIN"/>
    <property type="match status" value="1"/>
</dbReference>
<dbReference type="PROSITE" id="PS50042">
    <property type="entry name" value="CNMP_BINDING_3"/>
    <property type="match status" value="1"/>
</dbReference>
<name>A0ABW8DB03_9GAMM</name>
<dbReference type="RefSeq" id="WP_400187530.1">
    <property type="nucleotide sequence ID" value="NZ_JBGORX010000002.1"/>
</dbReference>
<dbReference type="CDD" id="cd00038">
    <property type="entry name" value="CAP_ED"/>
    <property type="match status" value="1"/>
</dbReference>
<dbReference type="Proteomes" id="UP001615550">
    <property type="component" value="Unassembled WGS sequence"/>
</dbReference>
<evidence type="ECO:0000259" key="1">
    <source>
        <dbReference type="PROSITE" id="PS50042"/>
    </source>
</evidence>
<protein>
    <submittedName>
        <fullName evidence="2">Cyclic nucleotide-binding domain-containing protein</fullName>
    </submittedName>
</protein>
<dbReference type="SMART" id="SM00100">
    <property type="entry name" value="cNMP"/>
    <property type="match status" value="1"/>
</dbReference>
<evidence type="ECO:0000313" key="2">
    <source>
        <dbReference type="EMBL" id="MFJ1268690.1"/>
    </source>
</evidence>
<sequence length="150" mass="16628">MDFAGSGQSDVIKAIYNAHIFSGIGIVEQKMLADKSIVTRCAAEEIIIEQGEIGDKLYIVIEGQMLVSVKDINVGRRRVNTLGPGDVFGEIAILRRIPRTARVSTLTPCKFLSINAHDFFDAYQYFPPKARDNIQLVIAKRLAQLGSYAR</sequence>
<dbReference type="InterPro" id="IPR018488">
    <property type="entry name" value="cNMP-bd_CS"/>
</dbReference>
<proteinExistence type="predicted"/>
<accession>A0ABW8DB03</accession>
<organism evidence="2 3">
    <name type="scientific">Legionella lytica</name>
    <dbReference type="NCBI Taxonomy" id="96232"/>
    <lineage>
        <taxon>Bacteria</taxon>
        <taxon>Pseudomonadati</taxon>
        <taxon>Pseudomonadota</taxon>
        <taxon>Gammaproteobacteria</taxon>
        <taxon>Legionellales</taxon>
        <taxon>Legionellaceae</taxon>
        <taxon>Legionella</taxon>
    </lineage>
</organism>
<dbReference type="InterPro" id="IPR014710">
    <property type="entry name" value="RmlC-like_jellyroll"/>
</dbReference>
<dbReference type="PROSITE" id="PS00888">
    <property type="entry name" value="CNMP_BINDING_1"/>
    <property type="match status" value="1"/>
</dbReference>
<dbReference type="Pfam" id="PF00027">
    <property type="entry name" value="cNMP_binding"/>
    <property type="match status" value="1"/>
</dbReference>
<dbReference type="SUPFAM" id="SSF51206">
    <property type="entry name" value="cAMP-binding domain-like"/>
    <property type="match status" value="1"/>
</dbReference>
<keyword evidence="3" id="KW-1185">Reference proteome</keyword>
<dbReference type="InterPro" id="IPR018490">
    <property type="entry name" value="cNMP-bd_dom_sf"/>
</dbReference>